<accession>X0S4B5</accession>
<comment type="caution">
    <text evidence="3">The sequence shown here is derived from an EMBL/GenBank/DDBJ whole genome shotgun (WGS) entry which is preliminary data.</text>
</comment>
<protein>
    <recommendedName>
        <fullName evidence="2">Peptidase S74 domain-containing protein</fullName>
    </recommendedName>
</protein>
<dbReference type="AlphaFoldDB" id="X0S4B5"/>
<keyword evidence="1" id="KW-0175">Coiled coil</keyword>
<dbReference type="EMBL" id="BARS01005271">
    <property type="protein sequence ID" value="GAF70772.1"/>
    <property type="molecule type" value="Genomic_DNA"/>
</dbReference>
<name>X0S4B5_9ZZZZ</name>
<sequence>VYPTAVSTGPDVIPNIFKESEINSGVIKLENTCEVGDKIQLVHEDSSKEIVKVIACHETKIVTDSKKKGKVFVYGNEIDDYKSVDYDAISMLNVSATQELHKIIKKLSKKIEDLTNKVNSLENK</sequence>
<feature type="domain" description="Peptidase S74" evidence="2">
    <location>
        <begin position="1"/>
        <end position="111"/>
    </location>
</feature>
<gene>
    <name evidence="3" type="ORF">S01H1_10318</name>
</gene>
<evidence type="ECO:0000259" key="2">
    <source>
        <dbReference type="PROSITE" id="PS51688"/>
    </source>
</evidence>
<evidence type="ECO:0000313" key="3">
    <source>
        <dbReference type="EMBL" id="GAF70772.1"/>
    </source>
</evidence>
<dbReference type="InterPro" id="IPR030392">
    <property type="entry name" value="S74_ICA"/>
</dbReference>
<dbReference type="PROSITE" id="PS51688">
    <property type="entry name" value="ICA"/>
    <property type="match status" value="1"/>
</dbReference>
<evidence type="ECO:0000256" key="1">
    <source>
        <dbReference type="SAM" id="Coils"/>
    </source>
</evidence>
<organism evidence="3">
    <name type="scientific">marine sediment metagenome</name>
    <dbReference type="NCBI Taxonomy" id="412755"/>
    <lineage>
        <taxon>unclassified sequences</taxon>
        <taxon>metagenomes</taxon>
        <taxon>ecological metagenomes</taxon>
    </lineage>
</organism>
<feature type="coiled-coil region" evidence="1">
    <location>
        <begin position="97"/>
        <end position="124"/>
    </location>
</feature>
<proteinExistence type="predicted"/>
<reference evidence="3" key="1">
    <citation type="journal article" date="2014" name="Front. Microbiol.">
        <title>High frequency of phylogenetically diverse reductive dehalogenase-homologous genes in deep subseafloor sedimentary metagenomes.</title>
        <authorList>
            <person name="Kawai M."/>
            <person name="Futagami T."/>
            <person name="Toyoda A."/>
            <person name="Takaki Y."/>
            <person name="Nishi S."/>
            <person name="Hori S."/>
            <person name="Arai W."/>
            <person name="Tsubouchi T."/>
            <person name="Morono Y."/>
            <person name="Uchiyama I."/>
            <person name="Ito T."/>
            <person name="Fujiyama A."/>
            <person name="Inagaki F."/>
            <person name="Takami H."/>
        </authorList>
    </citation>
    <scope>NUCLEOTIDE SEQUENCE</scope>
    <source>
        <strain evidence="3">Expedition CK06-06</strain>
    </source>
</reference>
<feature type="non-terminal residue" evidence="3">
    <location>
        <position position="1"/>
    </location>
</feature>